<dbReference type="PIRSF" id="PIRSF037420">
    <property type="entry name" value="PQQ_syn_pqqE"/>
    <property type="match status" value="1"/>
</dbReference>
<dbReference type="SFLD" id="SFLDG01386">
    <property type="entry name" value="main_SPASM_domain-containing"/>
    <property type="match status" value="1"/>
</dbReference>
<dbReference type="Gene3D" id="3.20.20.70">
    <property type="entry name" value="Aldolase class I"/>
    <property type="match status" value="1"/>
</dbReference>
<evidence type="ECO:0000313" key="8">
    <source>
        <dbReference type="EMBL" id="CAJ36482.1"/>
    </source>
</evidence>
<dbReference type="CDD" id="cd01335">
    <property type="entry name" value="Radical_SAM"/>
    <property type="match status" value="1"/>
</dbReference>
<dbReference type="GO" id="GO:0003824">
    <property type="term" value="F:catalytic activity"/>
    <property type="evidence" value="ECO:0007669"/>
    <property type="project" value="InterPro"/>
</dbReference>
<dbReference type="eggNOG" id="arCOG00938">
    <property type="taxonomic scope" value="Archaea"/>
</dbReference>
<dbReference type="InterPro" id="IPR013785">
    <property type="entry name" value="Aldolase_TIM"/>
</dbReference>
<dbReference type="PANTHER" id="PTHR11228:SF7">
    <property type="entry name" value="PQQA PEPTIDE CYCLASE"/>
    <property type="match status" value="1"/>
</dbReference>
<keyword evidence="3" id="KW-0949">S-adenosyl-L-methionine</keyword>
<evidence type="ECO:0000313" key="9">
    <source>
        <dbReference type="Proteomes" id="UP000000663"/>
    </source>
</evidence>
<evidence type="ECO:0000256" key="4">
    <source>
        <dbReference type="ARBA" id="ARBA00022723"/>
    </source>
</evidence>
<dbReference type="InterPro" id="IPR023885">
    <property type="entry name" value="4Fe4S-binding_SPASM_dom"/>
</dbReference>
<protein>
    <recommendedName>
        <fullName evidence="7">Radical SAM core domain-containing protein</fullName>
    </recommendedName>
</protein>
<dbReference type="Proteomes" id="UP000000663">
    <property type="component" value="Chromosome"/>
</dbReference>
<dbReference type="InterPro" id="IPR050377">
    <property type="entry name" value="Radical_SAM_PqqE_MftC-like"/>
</dbReference>
<comment type="cofactor">
    <cofactor evidence="1">
        <name>[4Fe-4S] cluster</name>
        <dbReference type="ChEBI" id="CHEBI:49883"/>
    </cofactor>
</comment>
<keyword evidence="4" id="KW-0479">Metal-binding</keyword>
<dbReference type="SFLD" id="SFLDG01067">
    <property type="entry name" value="SPASM/twitch_domain_containing"/>
    <property type="match status" value="1"/>
</dbReference>
<keyword evidence="2" id="KW-0004">4Fe-4S</keyword>
<accession>Q0W561</accession>
<dbReference type="SFLD" id="SFLDS00029">
    <property type="entry name" value="Radical_SAM"/>
    <property type="match status" value="1"/>
</dbReference>
<proteinExistence type="predicted"/>
<dbReference type="EMBL" id="AM114193">
    <property type="protein sequence ID" value="CAJ36482.1"/>
    <property type="molecule type" value="Genomic_DNA"/>
</dbReference>
<dbReference type="Pfam" id="PF13186">
    <property type="entry name" value="SPASM"/>
    <property type="match status" value="1"/>
</dbReference>
<dbReference type="SUPFAM" id="SSF102114">
    <property type="entry name" value="Radical SAM enzymes"/>
    <property type="match status" value="1"/>
</dbReference>
<keyword evidence="6" id="KW-0411">Iron-sulfur</keyword>
<evidence type="ECO:0000256" key="2">
    <source>
        <dbReference type="ARBA" id="ARBA00022485"/>
    </source>
</evidence>
<name>Q0W561_METAR</name>
<dbReference type="STRING" id="351160.RCIX1164"/>
<organism evidence="8 9">
    <name type="scientific">Methanocella arvoryzae (strain DSM 22066 / NBRC 105507 / MRE50)</name>
    <dbReference type="NCBI Taxonomy" id="351160"/>
    <lineage>
        <taxon>Archaea</taxon>
        <taxon>Methanobacteriati</taxon>
        <taxon>Methanobacteriota</taxon>
        <taxon>Stenosarchaea group</taxon>
        <taxon>Methanomicrobia</taxon>
        <taxon>Methanocellales</taxon>
        <taxon>Methanocellaceae</taxon>
        <taxon>Methanocella</taxon>
    </lineage>
</organism>
<dbReference type="PANTHER" id="PTHR11228">
    <property type="entry name" value="RADICAL SAM DOMAIN PROTEIN"/>
    <property type="match status" value="1"/>
</dbReference>
<keyword evidence="5" id="KW-0408">Iron</keyword>
<dbReference type="InterPro" id="IPR058240">
    <property type="entry name" value="rSAM_sf"/>
</dbReference>
<evidence type="ECO:0000259" key="7">
    <source>
        <dbReference type="PROSITE" id="PS51918"/>
    </source>
</evidence>
<evidence type="ECO:0000256" key="3">
    <source>
        <dbReference type="ARBA" id="ARBA00022691"/>
    </source>
</evidence>
<evidence type="ECO:0000256" key="5">
    <source>
        <dbReference type="ARBA" id="ARBA00023004"/>
    </source>
</evidence>
<dbReference type="AlphaFoldDB" id="Q0W561"/>
<keyword evidence="9" id="KW-1185">Reference proteome</keyword>
<evidence type="ECO:0000256" key="1">
    <source>
        <dbReference type="ARBA" id="ARBA00001966"/>
    </source>
</evidence>
<dbReference type="KEGG" id="rci:RCIX1164"/>
<feature type="domain" description="Radical SAM core" evidence="7">
    <location>
        <begin position="6"/>
        <end position="224"/>
    </location>
</feature>
<dbReference type="NCBIfam" id="TIGR04085">
    <property type="entry name" value="rSAM_more_4Fe4S"/>
    <property type="match status" value="1"/>
</dbReference>
<dbReference type="GO" id="GO:0051539">
    <property type="term" value="F:4 iron, 4 sulfur cluster binding"/>
    <property type="evidence" value="ECO:0007669"/>
    <property type="project" value="UniProtKB-KW"/>
</dbReference>
<gene>
    <name evidence="8" type="ORF">RCIX1164</name>
</gene>
<evidence type="ECO:0000256" key="6">
    <source>
        <dbReference type="ARBA" id="ARBA00023014"/>
    </source>
</evidence>
<dbReference type="InterPro" id="IPR017200">
    <property type="entry name" value="PqqE-like"/>
</dbReference>
<reference evidence="8 9" key="1">
    <citation type="journal article" date="2006" name="Science">
        <title>Genome of rice cluster I archaea -- the key methane producers in the rice rhizosphere.</title>
        <authorList>
            <person name="Erkel C."/>
            <person name="Kube M."/>
            <person name="Reinhardt R."/>
            <person name="Liesack W."/>
        </authorList>
    </citation>
    <scope>NUCLEOTIDE SEQUENCE [LARGE SCALE GENOMIC DNA]</scope>
    <source>
        <strain evidence="9">DSM 22066 / NBRC 105507 / MRE50</strain>
    </source>
</reference>
<sequence>MNSMAAKEPETGFIYEVTAACNNRCLYCYNVWKCHGRTAPGDLPAPEWAKITGKLQRESSVRLITVSGGEPLLREDLPEILGDIKTRGIDINLITNGTLLSEDAVARTIDSVSMYELPLLSDTASRHDYLAQSKAFDRVMDGMASITDAGGRFAAVFVATKVNAEDLEGACLMAIALGARTLMYNPFNPGGEGLRHLEELRLPASTLKAHLDRLEELSQQYGIPVHCGVPVLPCVLDTREYRRITFGTCPAGGRGAYYTIDPQGMMRMCNHSPRVLGDFRREPFRKIKVSAAAESFRRCVPEKCRGCEDFRACRGGCRAILEQIYGRADVDEPASGVIRA</sequence>
<dbReference type="PROSITE" id="PS51918">
    <property type="entry name" value="RADICAL_SAM"/>
    <property type="match status" value="1"/>
</dbReference>
<dbReference type="GO" id="GO:0046872">
    <property type="term" value="F:metal ion binding"/>
    <property type="evidence" value="ECO:0007669"/>
    <property type="project" value="UniProtKB-KW"/>
</dbReference>
<dbReference type="InterPro" id="IPR007197">
    <property type="entry name" value="rSAM"/>
</dbReference>
<dbReference type="Pfam" id="PF04055">
    <property type="entry name" value="Radical_SAM"/>
    <property type="match status" value="1"/>
</dbReference>